<dbReference type="Proteomes" id="UP000520814">
    <property type="component" value="Unassembled WGS sequence"/>
</dbReference>
<gene>
    <name evidence="4" type="ORF">HNQ39_005112</name>
</gene>
<feature type="domain" description="LamG-like jellyroll fold" evidence="3">
    <location>
        <begin position="101"/>
        <end position="229"/>
    </location>
</feature>
<evidence type="ECO:0000259" key="3">
    <source>
        <dbReference type="SMART" id="SM00560"/>
    </source>
</evidence>
<evidence type="ECO:0000313" key="4">
    <source>
        <dbReference type="EMBL" id="MBB6053278.1"/>
    </source>
</evidence>
<keyword evidence="5" id="KW-1185">Reference proteome</keyword>
<dbReference type="RefSeq" id="WP_184203375.1">
    <property type="nucleotide sequence ID" value="NZ_JACHGW010000006.1"/>
</dbReference>
<proteinExistence type="predicted"/>
<accession>A0A7W9SWI5</accession>
<organism evidence="4 5">
    <name type="scientific">Armatimonas rosea</name>
    <dbReference type="NCBI Taxonomy" id="685828"/>
    <lineage>
        <taxon>Bacteria</taxon>
        <taxon>Bacillati</taxon>
        <taxon>Armatimonadota</taxon>
        <taxon>Armatimonadia</taxon>
        <taxon>Armatimonadales</taxon>
        <taxon>Armatimonadaceae</taxon>
        <taxon>Armatimonas</taxon>
    </lineage>
</organism>
<dbReference type="EMBL" id="JACHGW010000006">
    <property type="protein sequence ID" value="MBB6053278.1"/>
    <property type="molecule type" value="Genomic_DNA"/>
</dbReference>
<protein>
    <recommendedName>
        <fullName evidence="3">LamG-like jellyroll fold domain-containing protein</fullName>
    </recommendedName>
</protein>
<evidence type="ECO:0000313" key="5">
    <source>
        <dbReference type="Proteomes" id="UP000520814"/>
    </source>
</evidence>
<dbReference type="Gene3D" id="2.60.120.200">
    <property type="match status" value="1"/>
</dbReference>
<comment type="caution">
    <text evidence="4">The sequence shown here is derived from an EMBL/GenBank/DDBJ whole genome shotgun (WGS) entry which is preliminary data.</text>
</comment>
<keyword evidence="2" id="KW-1015">Disulfide bond</keyword>
<reference evidence="4 5" key="1">
    <citation type="submission" date="2020-08" db="EMBL/GenBank/DDBJ databases">
        <title>Genomic Encyclopedia of Type Strains, Phase IV (KMG-IV): sequencing the most valuable type-strain genomes for metagenomic binning, comparative biology and taxonomic classification.</title>
        <authorList>
            <person name="Goeker M."/>
        </authorList>
    </citation>
    <scope>NUCLEOTIDE SEQUENCE [LARGE SCALE GENOMIC DNA]</scope>
    <source>
        <strain evidence="4 5">DSM 23562</strain>
    </source>
</reference>
<dbReference type="InterPro" id="IPR013320">
    <property type="entry name" value="ConA-like_dom_sf"/>
</dbReference>
<sequence length="273" mass="29179">MMRIPDILGPINTLVPLNRSHWLNEKRLAWWLSLPSQSGGREFRDLCGLNNATLTNMGNTSNGWRFDTPRPGALGPAILCDGSAGYLSVGSPAALKLQPPFTIAAWIRTPHSADYNCAIANTTAFNNNATSYSIVVQANGSVYADRGSSGPVSSAAGVIPANTWCRVAVVYDTSATTIYVNGQQVATGAAAPTLSYSGSLQLGAYVAGGGRFNGLIDDLSVLGRAFSARDMAEEYWLSLTGYFGVLNRFGLPLNSTSSWFPWYRRGDLLLKGL</sequence>
<name>A0A7W9SWI5_ARMRO</name>
<keyword evidence="1" id="KW-0732">Signal</keyword>
<dbReference type="InterPro" id="IPR006558">
    <property type="entry name" value="LamG-like"/>
</dbReference>
<dbReference type="SUPFAM" id="SSF49899">
    <property type="entry name" value="Concanavalin A-like lectins/glucanases"/>
    <property type="match status" value="1"/>
</dbReference>
<dbReference type="AlphaFoldDB" id="A0A7W9SWI5"/>
<dbReference type="SMART" id="SM00560">
    <property type="entry name" value="LamGL"/>
    <property type="match status" value="1"/>
</dbReference>
<evidence type="ECO:0000256" key="1">
    <source>
        <dbReference type="ARBA" id="ARBA00022729"/>
    </source>
</evidence>
<evidence type="ECO:0000256" key="2">
    <source>
        <dbReference type="ARBA" id="ARBA00023157"/>
    </source>
</evidence>
<dbReference type="Pfam" id="PF13385">
    <property type="entry name" value="Laminin_G_3"/>
    <property type="match status" value="1"/>
</dbReference>